<comment type="similarity">
    <text evidence="11 12">Belongs to the TonB-dependent receptor family.</text>
</comment>
<evidence type="ECO:0000259" key="14">
    <source>
        <dbReference type="Pfam" id="PF00593"/>
    </source>
</evidence>
<keyword evidence="5 11" id="KW-0812">Transmembrane</keyword>
<dbReference type="Pfam" id="PF00593">
    <property type="entry name" value="TonB_dep_Rec_b-barrel"/>
    <property type="match status" value="1"/>
</dbReference>
<evidence type="ECO:0000256" key="1">
    <source>
        <dbReference type="ARBA" id="ARBA00004571"/>
    </source>
</evidence>
<evidence type="ECO:0000256" key="5">
    <source>
        <dbReference type="ARBA" id="ARBA00022692"/>
    </source>
</evidence>
<accession>A0A9X3TVM9</accession>
<reference evidence="16" key="2">
    <citation type="journal article" date="2023" name="Syst. Appl. Microbiol.">
        <title>Govania unica gen. nov., sp. nov., a rare biosphere bacterium that represents a novel family in the class Alphaproteobacteria.</title>
        <authorList>
            <person name="Vandamme P."/>
            <person name="Peeters C."/>
            <person name="Hettiarachchi A."/>
            <person name="Cnockaert M."/>
            <person name="Carlier A."/>
        </authorList>
    </citation>
    <scope>NUCLEOTIDE SEQUENCE</scope>
    <source>
        <strain evidence="16">LMG 31809</strain>
    </source>
</reference>
<feature type="chain" id="PRO_5040856796" evidence="13">
    <location>
        <begin position="26"/>
        <end position="787"/>
    </location>
</feature>
<evidence type="ECO:0000256" key="12">
    <source>
        <dbReference type="RuleBase" id="RU003357"/>
    </source>
</evidence>
<dbReference type="GO" id="GO:0006826">
    <property type="term" value="P:iron ion transport"/>
    <property type="evidence" value="ECO:0007669"/>
    <property type="project" value="UniProtKB-KW"/>
</dbReference>
<dbReference type="Proteomes" id="UP001141619">
    <property type="component" value="Unassembled WGS sequence"/>
</dbReference>
<keyword evidence="8 12" id="KW-0798">TonB box</keyword>
<keyword evidence="7" id="KW-0406">Ion transport</keyword>
<evidence type="ECO:0000259" key="15">
    <source>
        <dbReference type="Pfam" id="PF07715"/>
    </source>
</evidence>
<evidence type="ECO:0000256" key="11">
    <source>
        <dbReference type="PROSITE-ProRule" id="PRU01360"/>
    </source>
</evidence>
<dbReference type="SUPFAM" id="SSF56935">
    <property type="entry name" value="Porins"/>
    <property type="match status" value="1"/>
</dbReference>
<feature type="domain" description="TonB-dependent receptor plug" evidence="15">
    <location>
        <begin position="48"/>
        <end position="158"/>
    </location>
</feature>
<keyword evidence="6" id="KW-0408">Iron</keyword>
<evidence type="ECO:0000313" key="17">
    <source>
        <dbReference type="Proteomes" id="UP001141619"/>
    </source>
</evidence>
<keyword evidence="2 11" id="KW-0813">Transport</keyword>
<dbReference type="PROSITE" id="PS52016">
    <property type="entry name" value="TONB_DEPENDENT_REC_3"/>
    <property type="match status" value="1"/>
</dbReference>
<dbReference type="InterPro" id="IPR036942">
    <property type="entry name" value="Beta-barrel_TonB_sf"/>
</dbReference>
<evidence type="ECO:0000256" key="9">
    <source>
        <dbReference type="ARBA" id="ARBA00023136"/>
    </source>
</evidence>
<protein>
    <submittedName>
        <fullName evidence="16">TonB-dependent receptor</fullName>
    </submittedName>
</protein>
<dbReference type="RefSeq" id="WP_274942271.1">
    <property type="nucleotide sequence ID" value="NZ_JANWOI010000001.1"/>
</dbReference>
<evidence type="ECO:0000256" key="13">
    <source>
        <dbReference type="SAM" id="SignalP"/>
    </source>
</evidence>
<dbReference type="InterPro" id="IPR039426">
    <property type="entry name" value="TonB-dep_rcpt-like"/>
</dbReference>
<dbReference type="PANTHER" id="PTHR32552:SF81">
    <property type="entry name" value="TONB-DEPENDENT OUTER MEMBRANE RECEPTOR"/>
    <property type="match status" value="1"/>
</dbReference>
<evidence type="ECO:0000256" key="8">
    <source>
        <dbReference type="ARBA" id="ARBA00023077"/>
    </source>
</evidence>
<dbReference type="GO" id="GO:0009279">
    <property type="term" value="C:cell outer membrane"/>
    <property type="evidence" value="ECO:0007669"/>
    <property type="project" value="UniProtKB-SubCell"/>
</dbReference>
<keyword evidence="10 11" id="KW-0998">Cell outer membrane</keyword>
<dbReference type="CDD" id="cd01347">
    <property type="entry name" value="ligand_gated_channel"/>
    <property type="match status" value="1"/>
</dbReference>
<dbReference type="Pfam" id="PF07715">
    <property type="entry name" value="Plug"/>
    <property type="match status" value="1"/>
</dbReference>
<keyword evidence="9 11" id="KW-0472">Membrane</keyword>
<keyword evidence="13" id="KW-0732">Signal</keyword>
<keyword evidence="3 11" id="KW-1134">Transmembrane beta strand</keyword>
<evidence type="ECO:0000256" key="6">
    <source>
        <dbReference type="ARBA" id="ARBA00023004"/>
    </source>
</evidence>
<evidence type="ECO:0000256" key="2">
    <source>
        <dbReference type="ARBA" id="ARBA00022448"/>
    </source>
</evidence>
<evidence type="ECO:0000256" key="3">
    <source>
        <dbReference type="ARBA" id="ARBA00022452"/>
    </source>
</evidence>
<sequence length="787" mass="84932">MKAKLLWGSAAVAMLALEPQTQALAASARDTAGLEEIVVTARRRAESIQTVPVAVAAFSSENLEMRSITDIANLSSVAPNLYVSSGPSGGAATASFFIRGIGQIDFVPTTDPGVGVYLDGVYIARQTGNVLDLLDPERVEVLRGPQGTLFGRNTIGGAISITSKRPTGDFSGKLEATGGNYNHYELKGYVEFPLVAEKLAGSVSVARRAQDGYGKRLLTGEDMGDQDVWSGRAVLNWTANDNLTVFLTADGTRRDEHAYPHQAIAIVEGDDNFSGLRAFDAFVASPPPPYGFGLPYLTPSATCPPFPAPATKCTSPFVSHGGYDSLATGPNVSKLDVWGISGTVDWTSDLVSVKSITAYRHQKDQSGVDYDGSPLRIAEQFTKFDSTQFSQEFQVYGKIGARTDWLVGAYYARETSDILFDAAFLRPAIGPEIQLRSHLKTNNYAAFASVTVGLTEALSITGGLRYSRDKKTFTDRPDFLANPYLDGAPSSVYAAGVIDVPGVGLIPAFLSSGTTLTAHGSWDEFSPKASVEYRALESVFLYASWSRGYKSGSFNGRALTASPGPLPYDPETVTAYELGAKFDFLDNRVRLNMAAFQTDYNNIQVTVLISDGPIVNTPTVNAGKARIRGFEAELQAMPVQNLRIDGSLGYVDAKFLSLNPPSSFPHALLPFNTDASFAQTPEWTANLGVQYDFPLGSIGSLTLRGDLIYRSRIYPNVPNIEAVVEKSLTLLNARATYQSPDENWQLAVYGTNLGNKRYQSFGFVSFGIATGYLAPPRQYGATITRRF</sequence>
<evidence type="ECO:0000313" key="16">
    <source>
        <dbReference type="EMBL" id="MDA5192566.1"/>
    </source>
</evidence>
<keyword evidence="17" id="KW-1185">Reference proteome</keyword>
<feature type="signal peptide" evidence="13">
    <location>
        <begin position="1"/>
        <end position="25"/>
    </location>
</feature>
<organism evidence="16 17">
    <name type="scientific">Govanella unica</name>
    <dbReference type="NCBI Taxonomy" id="2975056"/>
    <lineage>
        <taxon>Bacteria</taxon>
        <taxon>Pseudomonadati</taxon>
        <taxon>Pseudomonadota</taxon>
        <taxon>Alphaproteobacteria</taxon>
        <taxon>Emcibacterales</taxon>
        <taxon>Govanellaceae</taxon>
        <taxon>Govanella</taxon>
    </lineage>
</organism>
<feature type="domain" description="TonB-dependent receptor-like beta-barrel" evidence="14">
    <location>
        <begin position="318"/>
        <end position="753"/>
    </location>
</feature>
<proteinExistence type="inferred from homology"/>
<dbReference type="PANTHER" id="PTHR32552">
    <property type="entry name" value="FERRICHROME IRON RECEPTOR-RELATED"/>
    <property type="match status" value="1"/>
</dbReference>
<comment type="caution">
    <text evidence="16">The sequence shown here is derived from an EMBL/GenBank/DDBJ whole genome shotgun (WGS) entry which is preliminary data.</text>
</comment>
<evidence type="ECO:0000256" key="7">
    <source>
        <dbReference type="ARBA" id="ARBA00023065"/>
    </source>
</evidence>
<reference evidence="16" key="1">
    <citation type="submission" date="2022-08" db="EMBL/GenBank/DDBJ databases">
        <authorList>
            <person name="Vandamme P."/>
            <person name="Hettiarachchi A."/>
            <person name="Peeters C."/>
            <person name="Cnockaert M."/>
            <person name="Carlier A."/>
        </authorList>
    </citation>
    <scope>NUCLEOTIDE SEQUENCE</scope>
    <source>
        <strain evidence="16">LMG 31809</strain>
    </source>
</reference>
<keyword evidence="4" id="KW-0410">Iron transport</keyword>
<gene>
    <name evidence="16" type="ORF">NYP16_01155</name>
</gene>
<comment type="subcellular location">
    <subcellularLocation>
        <location evidence="1 11">Cell outer membrane</location>
        <topology evidence="1 11">Multi-pass membrane protein</topology>
    </subcellularLocation>
</comment>
<dbReference type="InterPro" id="IPR012910">
    <property type="entry name" value="Plug_dom"/>
</dbReference>
<keyword evidence="16" id="KW-0675">Receptor</keyword>
<dbReference type="AlphaFoldDB" id="A0A9X3TVM9"/>
<dbReference type="Gene3D" id="2.40.170.20">
    <property type="entry name" value="TonB-dependent receptor, beta-barrel domain"/>
    <property type="match status" value="2"/>
</dbReference>
<evidence type="ECO:0000256" key="4">
    <source>
        <dbReference type="ARBA" id="ARBA00022496"/>
    </source>
</evidence>
<evidence type="ECO:0000256" key="10">
    <source>
        <dbReference type="ARBA" id="ARBA00023237"/>
    </source>
</evidence>
<dbReference type="EMBL" id="JANWOI010000001">
    <property type="protein sequence ID" value="MDA5192566.1"/>
    <property type="molecule type" value="Genomic_DNA"/>
</dbReference>
<name>A0A9X3TVM9_9PROT</name>
<dbReference type="InterPro" id="IPR000531">
    <property type="entry name" value="Beta-barrel_TonB"/>
</dbReference>